<evidence type="ECO:0000313" key="2">
    <source>
        <dbReference type="EMBL" id="KAK8030266.1"/>
    </source>
</evidence>
<feature type="compositionally biased region" description="Pro residues" evidence="1">
    <location>
        <begin position="272"/>
        <end position="287"/>
    </location>
</feature>
<feature type="region of interest" description="Disordered" evidence="1">
    <location>
        <begin position="195"/>
        <end position="302"/>
    </location>
</feature>
<name>A0ABR1SEJ7_9PEZI</name>
<dbReference type="Proteomes" id="UP001444661">
    <property type="component" value="Unassembled WGS sequence"/>
</dbReference>
<feature type="compositionally biased region" description="Polar residues" evidence="1">
    <location>
        <begin position="290"/>
        <end position="302"/>
    </location>
</feature>
<keyword evidence="3" id="KW-1185">Reference proteome</keyword>
<gene>
    <name evidence="2" type="ORF">PG993_011557</name>
</gene>
<reference evidence="2 3" key="1">
    <citation type="submission" date="2023-01" db="EMBL/GenBank/DDBJ databases">
        <title>Analysis of 21 Apiospora genomes using comparative genomics revels a genus with tremendous synthesis potential of carbohydrate active enzymes and secondary metabolites.</title>
        <authorList>
            <person name="Sorensen T."/>
        </authorList>
    </citation>
    <scope>NUCLEOTIDE SEQUENCE [LARGE SCALE GENOMIC DNA]</scope>
    <source>
        <strain evidence="2 3">CBS 33761</strain>
    </source>
</reference>
<sequence>MAGFFGFFSSSQKTARPSTDDDPVEDQTRSNAHTALPNGLAVRHNSPLSSATLEPAGQHDVRKPSQAVAPPSSKQAVCSDAARKPYAISTVVPGKAPLGFPKPSDGGAALDRDANLHRERVTATPLRSGAPPVELSMYNVANGYDAREFKIMNQAGTRERDAYCLPVGNSAFKSMKVMGQLDLVHDPIESTSQVSAFPPASQARTGVTSVSPTYPLLRPPSGPLKGKKSNVTLPRLYLTNAQPPSPPRVSLPLATSRHLRMPSKMYRSSRRPQPPALSGPDPRPSAKPMPSTTALGSGSSPSLNSEQLFQHTLFLEDVRMLASLGLPLDEMDAIPQSHVENSKIRAKFQTLRFARLAEYRVYIEQDKVDLSQRRRLYGSTINARCNEVNSHLLQLTGMIKTRIRAMRRRGDQPGLTQDDWNKIQAFFSHVSAYETIRPSGSYSSAPSGQVFCVKQGPCAPASFPSGVILSQSLFPQGITEYEIPGHQSLVGYRPIQSGRVSGLEGMTPLCVPPVFQNPSSQPKRTPMNTCSHI</sequence>
<proteinExistence type="predicted"/>
<dbReference type="EMBL" id="JAQQWK010000010">
    <property type="protein sequence ID" value="KAK8030266.1"/>
    <property type="molecule type" value="Genomic_DNA"/>
</dbReference>
<evidence type="ECO:0000313" key="3">
    <source>
        <dbReference type="Proteomes" id="UP001444661"/>
    </source>
</evidence>
<evidence type="ECO:0000256" key="1">
    <source>
        <dbReference type="SAM" id="MobiDB-lite"/>
    </source>
</evidence>
<feature type="compositionally biased region" description="Polar residues" evidence="1">
    <location>
        <begin position="8"/>
        <end position="17"/>
    </location>
</feature>
<accession>A0ABR1SEJ7</accession>
<protein>
    <submittedName>
        <fullName evidence="2">Uncharacterized protein</fullName>
    </submittedName>
</protein>
<feature type="region of interest" description="Disordered" evidence="1">
    <location>
        <begin position="1"/>
        <end position="76"/>
    </location>
</feature>
<feature type="compositionally biased region" description="Polar residues" evidence="1">
    <location>
        <begin position="202"/>
        <end position="212"/>
    </location>
</feature>
<organism evidence="2 3">
    <name type="scientific">Apiospora rasikravindrae</name>
    <dbReference type="NCBI Taxonomy" id="990691"/>
    <lineage>
        <taxon>Eukaryota</taxon>
        <taxon>Fungi</taxon>
        <taxon>Dikarya</taxon>
        <taxon>Ascomycota</taxon>
        <taxon>Pezizomycotina</taxon>
        <taxon>Sordariomycetes</taxon>
        <taxon>Xylariomycetidae</taxon>
        <taxon>Amphisphaeriales</taxon>
        <taxon>Apiosporaceae</taxon>
        <taxon>Apiospora</taxon>
    </lineage>
</organism>
<comment type="caution">
    <text evidence="2">The sequence shown here is derived from an EMBL/GenBank/DDBJ whole genome shotgun (WGS) entry which is preliminary data.</text>
</comment>